<evidence type="ECO:0000256" key="1">
    <source>
        <dbReference type="ARBA" id="ARBA00022603"/>
    </source>
</evidence>
<dbReference type="InterPro" id="IPR050447">
    <property type="entry name" value="Erg6_SMT_methyltransf"/>
</dbReference>
<dbReference type="EC" id="2.1.1.-" evidence="6"/>
<protein>
    <recommendedName>
        <fullName evidence="6">Sterol 24-C-methyltransferase</fullName>
        <ecNumber evidence="6">2.1.1.-</ecNumber>
    </recommendedName>
    <alternativeName>
        <fullName evidence="6">Delta(24)-sterol C-methyltransferase</fullName>
    </alternativeName>
</protein>
<name>A0A6A6SNW2_9PLEO</name>
<organism evidence="8 9">
    <name type="scientific">Lophiostoma macrostomum CBS 122681</name>
    <dbReference type="NCBI Taxonomy" id="1314788"/>
    <lineage>
        <taxon>Eukaryota</taxon>
        <taxon>Fungi</taxon>
        <taxon>Dikarya</taxon>
        <taxon>Ascomycota</taxon>
        <taxon>Pezizomycotina</taxon>
        <taxon>Dothideomycetes</taxon>
        <taxon>Pleosporomycetidae</taxon>
        <taxon>Pleosporales</taxon>
        <taxon>Lophiostomataceae</taxon>
        <taxon>Lophiostoma</taxon>
    </lineage>
</organism>
<evidence type="ECO:0000256" key="3">
    <source>
        <dbReference type="ARBA" id="ARBA00022691"/>
    </source>
</evidence>
<keyword evidence="6" id="KW-0444">Lipid biosynthesis</keyword>
<keyword evidence="3 5" id="KW-0949">S-adenosyl-L-methionine</keyword>
<dbReference type="InterPro" id="IPR029063">
    <property type="entry name" value="SAM-dependent_MTases_sf"/>
</dbReference>
<proteinExistence type="inferred from homology"/>
<evidence type="ECO:0000256" key="2">
    <source>
        <dbReference type="ARBA" id="ARBA00022679"/>
    </source>
</evidence>
<dbReference type="CDD" id="cd02440">
    <property type="entry name" value="AdoMet_MTases"/>
    <property type="match status" value="1"/>
</dbReference>
<evidence type="ECO:0000313" key="8">
    <source>
        <dbReference type="EMBL" id="KAF2649369.1"/>
    </source>
</evidence>
<reference evidence="8" key="1">
    <citation type="journal article" date="2020" name="Stud. Mycol.">
        <title>101 Dothideomycetes genomes: a test case for predicting lifestyles and emergence of pathogens.</title>
        <authorList>
            <person name="Haridas S."/>
            <person name="Albert R."/>
            <person name="Binder M."/>
            <person name="Bloem J."/>
            <person name="Labutti K."/>
            <person name="Salamov A."/>
            <person name="Andreopoulos B."/>
            <person name="Baker S."/>
            <person name="Barry K."/>
            <person name="Bills G."/>
            <person name="Bluhm B."/>
            <person name="Cannon C."/>
            <person name="Castanera R."/>
            <person name="Culley D."/>
            <person name="Daum C."/>
            <person name="Ezra D."/>
            <person name="Gonzalez J."/>
            <person name="Henrissat B."/>
            <person name="Kuo A."/>
            <person name="Liang C."/>
            <person name="Lipzen A."/>
            <person name="Lutzoni F."/>
            <person name="Magnuson J."/>
            <person name="Mondo S."/>
            <person name="Nolan M."/>
            <person name="Ohm R."/>
            <person name="Pangilinan J."/>
            <person name="Park H.-J."/>
            <person name="Ramirez L."/>
            <person name="Alfaro M."/>
            <person name="Sun H."/>
            <person name="Tritt A."/>
            <person name="Yoshinaga Y."/>
            <person name="Zwiers L.-H."/>
            <person name="Turgeon B."/>
            <person name="Goodwin S."/>
            <person name="Spatafora J."/>
            <person name="Crous P."/>
            <person name="Grigoriev I."/>
        </authorList>
    </citation>
    <scope>NUCLEOTIDE SEQUENCE</scope>
    <source>
        <strain evidence="8">CBS 122681</strain>
    </source>
</reference>
<keyword evidence="9" id="KW-1185">Reference proteome</keyword>
<evidence type="ECO:0000256" key="4">
    <source>
        <dbReference type="ARBA" id="ARBA00038188"/>
    </source>
</evidence>
<dbReference type="AlphaFoldDB" id="A0A6A6SNW2"/>
<dbReference type="OrthoDB" id="540004at2759"/>
<gene>
    <name evidence="8" type="ORF">K491DRAFT_721728</name>
</gene>
<keyword evidence="6" id="KW-0756">Sterol biosynthesis</keyword>
<keyword evidence="1 5" id="KW-0489">Methyltransferase</keyword>
<dbReference type="InterPro" id="IPR013705">
    <property type="entry name" value="Sterol_MeTrfase_C"/>
</dbReference>
<dbReference type="PANTHER" id="PTHR44068:SF1">
    <property type="entry name" value="HYPOTHETICAL LOC100005854"/>
    <property type="match status" value="1"/>
</dbReference>
<comment type="similarity">
    <text evidence="4 5 6">Belongs to the class I-like SAM-binding methyltransferase superfamily. Erg6/SMT family.</text>
</comment>
<dbReference type="PANTHER" id="PTHR44068">
    <property type="entry name" value="ZGC:194242"/>
    <property type="match status" value="1"/>
</dbReference>
<dbReference type="Pfam" id="PF08498">
    <property type="entry name" value="Sterol_MT_C"/>
    <property type="match status" value="1"/>
</dbReference>
<dbReference type="GO" id="GO:0003838">
    <property type="term" value="F:sterol 24-C-methyltransferase activity"/>
    <property type="evidence" value="ECO:0007669"/>
    <property type="project" value="TreeGrafter"/>
</dbReference>
<dbReference type="SUPFAM" id="SSF53335">
    <property type="entry name" value="S-adenosyl-L-methionine-dependent methyltransferases"/>
    <property type="match status" value="1"/>
</dbReference>
<dbReference type="GO" id="GO:0032259">
    <property type="term" value="P:methylation"/>
    <property type="evidence" value="ECO:0007669"/>
    <property type="project" value="UniProtKB-KW"/>
</dbReference>
<feature type="domain" description="SAM-dependent methyltransferase Erg6/SMT-type" evidence="7">
    <location>
        <begin position="49"/>
        <end position="347"/>
    </location>
</feature>
<dbReference type="GO" id="GO:0005783">
    <property type="term" value="C:endoplasmic reticulum"/>
    <property type="evidence" value="ECO:0007669"/>
    <property type="project" value="TreeGrafter"/>
</dbReference>
<dbReference type="GO" id="GO:0006696">
    <property type="term" value="P:ergosterol biosynthetic process"/>
    <property type="evidence" value="ECO:0007669"/>
    <property type="project" value="TreeGrafter"/>
</dbReference>
<comment type="pathway">
    <text evidence="6">Steroid metabolism.</text>
</comment>
<keyword evidence="6" id="KW-0443">Lipid metabolism</keyword>
<dbReference type="InterPro" id="IPR030384">
    <property type="entry name" value="MeTrfase_SMT"/>
</dbReference>
<evidence type="ECO:0000256" key="6">
    <source>
        <dbReference type="RuleBase" id="RU362025"/>
    </source>
</evidence>
<keyword evidence="6" id="KW-1207">Sterol metabolism</keyword>
<accession>A0A6A6SNW2</accession>
<keyword evidence="6" id="KW-0752">Steroid biosynthesis</keyword>
<dbReference type="InterPro" id="IPR013216">
    <property type="entry name" value="Methyltransf_11"/>
</dbReference>
<dbReference type="Gene3D" id="3.40.50.150">
    <property type="entry name" value="Vaccinia Virus protein VP39"/>
    <property type="match status" value="1"/>
</dbReference>
<comment type="function">
    <text evidence="6">Catalyzes the transfer of methyl groups from S-adenosyl-methionine to the C-24 of sterols.</text>
</comment>
<dbReference type="Pfam" id="PF08241">
    <property type="entry name" value="Methyltransf_11"/>
    <property type="match status" value="1"/>
</dbReference>
<dbReference type="EMBL" id="MU004495">
    <property type="protein sequence ID" value="KAF2649369.1"/>
    <property type="molecule type" value="Genomic_DNA"/>
</dbReference>
<dbReference type="PROSITE" id="PS51685">
    <property type="entry name" value="SAM_MT_ERG6_SMT"/>
    <property type="match status" value="1"/>
</dbReference>
<keyword evidence="2 5" id="KW-0808">Transferase</keyword>
<sequence length="348" mass="38872">MEATIRNRQQSRATSTDYLKHWKAVKVNEDDTESRERRTENYDKLANDFYDNSTDFYLEGWGQSFHFCRYPRGREPMPQAMARHEHYMAHCLQLSSSMTVLDVGCGIGGPAKEIATFAGCKVVGLNNNEYQLQKGREIAKVEGVGEDVVELVKGDFMDMPFSDNTFDAVYAVEATVHAPSLVSAYAEIFRVLKPGGLFGVYEWVMMADKFDPSNTDHVALRYGMERGNGIACIRTSTEAQDAMKKAGFAIEVAEDLAAYQDALPWWYFCAGDTKYAQGLADWGRIARMTAPGRVALDVVIRILELLGVARKGTAAMAKEMIHGGDCIAKAGRNYLFTPMFLMIGPFEH</sequence>
<evidence type="ECO:0000313" key="9">
    <source>
        <dbReference type="Proteomes" id="UP000799324"/>
    </source>
</evidence>
<keyword evidence="6" id="KW-0753">Steroid metabolism</keyword>
<evidence type="ECO:0000256" key="5">
    <source>
        <dbReference type="PROSITE-ProRule" id="PRU01022"/>
    </source>
</evidence>
<dbReference type="Proteomes" id="UP000799324">
    <property type="component" value="Unassembled WGS sequence"/>
</dbReference>
<evidence type="ECO:0000259" key="7">
    <source>
        <dbReference type="PROSITE" id="PS51685"/>
    </source>
</evidence>